<organism evidence="2 3">
    <name type="scientific">Leptospira stimsonii</name>
    <dbReference type="NCBI Taxonomy" id="2202203"/>
    <lineage>
        <taxon>Bacteria</taxon>
        <taxon>Pseudomonadati</taxon>
        <taxon>Spirochaetota</taxon>
        <taxon>Spirochaetia</taxon>
        <taxon>Leptospirales</taxon>
        <taxon>Leptospiraceae</taxon>
        <taxon>Leptospira</taxon>
    </lineage>
</organism>
<gene>
    <name evidence="2" type="ORF">DLM75_07395</name>
</gene>
<dbReference type="EMBL" id="QHCT01000001">
    <property type="protein sequence ID" value="RHX92972.1"/>
    <property type="molecule type" value="Genomic_DNA"/>
</dbReference>
<dbReference type="SUPFAM" id="SSF54593">
    <property type="entry name" value="Glyoxalase/Bleomycin resistance protein/Dihydroxybiphenyl dioxygenase"/>
    <property type="match status" value="1"/>
</dbReference>
<dbReference type="InterPro" id="IPR004360">
    <property type="entry name" value="Glyas_Fos-R_dOase_dom"/>
</dbReference>
<name>A0A396ZBI5_9LEPT</name>
<evidence type="ECO:0000313" key="3">
    <source>
        <dbReference type="Proteomes" id="UP000265798"/>
    </source>
</evidence>
<evidence type="ECO:0000313" key="2">
    <source>
        <dbReference type="EMBL" id="RHX92972.1"/>
    </source>
</evidence>
<sequence>MIHHIAIGTPNVKSLSDFYETLPGLKRIKEHWNEDKTLRSVWFQSGTSVLMIESDLNGKGPKALIFSASVLEPSTINGLPKWIQETEYTKYFLDLDGNRIGYSSYPDPWPF</sequence>
<feature type="domain" description="Glyoxalase/fosfomycin resistance/dioxygenase" evidence="1">
    <location>
        <begin position="2"/>
        <end position="68"/>
    </location>
</feature>
<dbReference type="Pfam" id="PF00903">
    <property type="entry name" value="Glyoxalase"/>
    <property type="match status" value="1"/>
</dbReference>
<protein>
    <submittedName>
        <fullName evidence="2">Glyoxalase</fullName>
    </submittedName>
</protein>
<dbReference type="AlphaFoldDB" id="A0A396ZBI5"/>
<evidence type="ECO:0000259" key="1">
    <source>
        <dbReference type="Pfam" id="PF00903"/>
    </source>
</evidence>
<dbReference type="Gene3D" id="3.10.180.10">
    <property type="entry name" value="2,3-Dihydroxybiphenyl 1,2-Dioxygenase, domain 1"/>
    <property type="match status" value="1"/>
</dbReference>
<accession>A0A396ZBI5</accession>
<comment type="caution">
    <text evidence="2">The sequence shown here is derived from an EMBL/GenBank/DDBJ whole genome shotgun (WGS) entry which is preliminary data.</text>
</comment>
<proteinExistence type="predicted"/>
<dbReference type="OrthoDB" id="341541at2"/>
<dbReference type="Proteomes" id="UP000265798">
    <property type="component" value="Unassembled WGS sequence"/>
</dbReference>
<dbReference type="InterPro" id="IPR029068">
    <property type="entry name" value="Glyas_Bleomycin-R_OHBP_Dase"/>
</dbReference>
<dbReference type="RefSeq" id="WP_118967769.1">
    <property type="nucleotide sequence ID" value="NZ_QHCT01000001.1"/>
</dbReference>
<reference evidence="3" key="1">
    <citation type="submission" date="2018-05" db="EMBL/GenBank/DDBJ databases">
        <title>Leptospira yasudae sp. nov. and Leptospira stimsonii sp. nov., two pathogenic species of the genus Leptospira isolated from environmental sources.</title>
        <authorList>
            <person name="Casanovas-Massana A."/>
            <person name="Hamond C."/>
            <person name="Santos L.A."/>
            <person name="Hacker K.P."/>
            <person name="Balassiano I."/>
            <person name="Medeiros M.A."/>
            <person name="Reis M.G."/>
            <person name="Ko A.I."/>
            <person name="Wunder E.A."/>
        </authorList>
    </citation>
    <scope>NUCLEOTIDE SEQUENCE [LARGE SCALE GENOMIC DNA]</scope>
    <source>
        <strain evidence="3">Yale</strain>
    </source>
</reference>